<evidence type="ECO:0000313" key="2">
    <source>
        <dbReference type="EMBL" id="VTZ60437.1"/>
    </source>
</evidence>
<name>A0A508WSD5_9HYPH</name>
<dbReference type="AlphaFoldDB" id="A0A508WSD5"/>
<dbReference type="Proteomes" id="UP000507954">
    <property type="component" value="Unassembled WGS sequence"/>
</dbReference>
<accession>A0A508WSD5</accession>
<sequence>MTNVVAALPVDQGNNDDDDGENCSSRDEGTSTTQPLEPGERSTRARRAQPRPLQRQAPTEQDRSRRTVRQRPTGDRRAGPHASGFFTAPLLVPLSRLSALAGCRPSRRSCRWRQSKRAKIGHNGGLKFDCQEMEGSRRTLPTQVAKFRWNASRRCC</sequence>
<reference evidence="2" key="1">
    <citation type="submission" date="2019-06" db="EMBL/GenBank/DDBJ databases">
        <authorList>
            <person name="Le Quere A."/>
            <person name="Colella S."/>
        </authorList>
    </citation>
    <scope>NUCLEOTIDE SEQUENCE</scope>
    <source>
        <strain evidence="2">EmedicaeMD41</strain>
    </source>
</reference>
<dbReference type="EMBL" id="CABFNB010000068">
    <property type="protein sequence ID" value="VTZ60437.1"/>
    <property type="molecule type" value="Genomic_DNA"/>
</dbReference>
<evidence type="ECO:0000256" key="1">
    <source>
        <dbReference type="SAM" id="MobiDB-lite"/>
    </source>
</evidence>
<protein>
    <submittedName>
        <fullName evidence="2">Uncharacterized protein</fullName>
    </submittedName>
</protein>
<proteinExistence type="predicted"/>
<gene>
    <name evidence="2" type="ORF">EMEDMD4_160018</name>
</gene>
<organism evidence="2">
    <name type="scientific">Sinorhizobium medicae</name>
    <dbReference type="NCBI Taxonomy" id="110321"/>
    <lineage>
        <taxon>Bacteria</taxon>
        <taxon>Pseudomonadati</taxon>
        <taxon>Pseudomonadota</taxon>
        <taxon>Alphaproteobacteria</taxon>
        <taxon>Hyphomicrobiales</taxon>
        <taxon>Rhizobiaceae</taxon>
        <taxon>Sinorhizobium/Ensifer group</taxon>
        <taxon>Sinorhizobium</taxon>
    </lineage>
</organism>
<feature type="region of interest" description="Disordered" evidence="1">
    <location>
        <begin position="1"/>
        <end position="87"/>
    </location>
</feature>